<dbReference type="GO" id="GO:0019305">
    <property type="term" value="P:dTDP-rhamnose biosynthetic process"/>
    <property type="evidence" value="ECO:0007669"/>
    <property type="project" value="UniProtKB-UniPathway"/>
</dbReference>
<keyword evidence="9" id="KW-1185">Reference proteome</keyword>
<dbReference type="SUPFAM" id="SSF51735">
    <property type="entry name" value="NAD(P)-binding Rossmann-fold domains"/>
    <property type="match status" value="1"/>
</dbReference>
<dbReference type="UniPathway" id="UPA00124"/>
<reference evidence="8 9" key="1">
    <citation type="submission" date="2019-10" db="EMBL/GenBank/DDBJ databases">
        <title>Draft Genome Sequence of Cytophagaceae sp. SJW1-29.</title>
        <authorList>
            <person name="Choi A."/>
        </authorList>
    </citation>
    <scope>NUCLEOTIDE SEQUENCE [LARGE SCALE GENOMIC DNA]</scope>
    <source>
        <strain evidence="8 9">SJW1-29</strain>
    </source>
</reference>
<dbReference type="PANTHER" id="PTHR10491">
    <property type="entry name" value="DTDP-4-DEHYDRORHAMNOSE REDUCTASE"/>
    <property type="match status" value="1"/>
</dbReference>
<feature type="domain" description="RmlD-like substrate binding" evidence="7">
    <location>
        <begin position="5"/>
        <end position="299"/>
    </location>
</feature>
<dbReference type="CDD" id="cd05254">
    <property type="entry name" value="dTDP_HR_like_SDR_e"/>
    <property type="match status" value="1"/>
</dbReference>
<organism evidence="8 9">
    <name type="scientific">Salmonirosea aquatica</name>
    <dbReference type="NCBI Taxonomy" id="2654236"/>
    <lineage>
        <taxon>Bacteria</taxon>
        <taxon>Pseudomonadati</taxon>
        <taxon>Bacteroidota</taxon>
        <taxon>Cytophagia</taxon>
        <taxon>Cytophagales</taxon>
        <taxon>Spirosomataceae</taxon>
        <taxon>Salmonirosea</taxon>
    </lineage>
</organism>
<evidence type="ECO:0000256" key="4">
    <source>
        <dbReference type="ARBA" id="ARBA00017099"/>
    </source>
</evidence>
<sequence length="307" mass="34143">MNKKRILITGSNGLLGQKLVELLIQKPGIQLIATARGDNRLPFVEGYEYYPLDITEAAQVREVLELTRPDVVIHTAAMTNVDQCESEKEACWAQNVKAVEYLVEACREQDTFLLHLSTDFIFDGAEGPYDEEAEANPLSFYGWSKYAAEKVLINSGAFAAPIRWAIARTVLVYGIAHDMSRSNIILWVKKSLEEAKNINVVTDQWRTPTLAEDLAVGCYLIAEKEAEGVFNISGKDLLTPYEMAIMTADYFGLDQSLIAEADSTTFTQPAKRPARTGFILDKPRKTLGYEPHSFREGIEILAGQIGG</sequence>
<keyword evidence="6" id="KW-0560">Oxidoreductase</keyword>
<comment type="similarity">
    <text evidence="2 6">Belongs to the dTDP-4-dehydrorhamnose reductase family.</text>
</comment>
<protein>
    <recommendedName>
        <fullName evidence="4 6">dTDP-4-dehydrorhamnose reductase</fullName>
        <ecNumber evidence="3 6">1.1.1.133</ecNumber>
    </recommendedName>
</protein>
<dbReference type="AlphaFoldDB" id="A0A7C9BET6"/>
<evidence type="ECO:0000256" key="5">
    <source>
        <dbReference type="ARBA" id="ARBA00048200"/>
    </source>
</evidence>
<dbReference type="Proteomes" id="UP000479293">
    <property type="component" value="Unassembled WGS sequence"/>
</dbReference>
<evidence type="ECO:0000256" key="2">
    <source>
        <dbReference type="ARBA" id="ARBA00010944"/>
    </source>
</evidence>
<dbReference type="InterPro" id="IPR005913">
    <property type="entry name" value="dTDP_dehydrorham_reduct"/>
</dbReference>
<comment type="caution">
    <text evidence="8">The sequence shown here is derived from an EMBL/GenBank/DDBJ whole genome shotgun (WGS) entry which is preliminary data.</text>
</comment>
<dbReference type="InterPro" id="IPR036291">
    <property type="entry name" value="NAD(P)-bd_dom_sf"/>
</dbReference>
<evidence type="ECO:0000256" key="6">
    <source>
        <dbReference type="RuleBase" id="RU364082"/>
    </source>
</evidence>
<name>A0A7C9BET6_9BACT</name>
<dbReference type="PANTHER" id="PTHR10491:SF4">
    <property type="entry name" value="METHIONINE ADENOSYLTRANSFERASE 2 SUBUNIT BETA"/>
    <property type="match status" value="1"/>
</dbReference>
<proteinExistence type="inferred from homology"/>
<dbReference type="GO" id="GO:0005829">
    <property type="term" value="C:cytosol"/>
    <property type="evidence" value="ECO:0007669"/>
    <property type="project" value="TreeGrafter"/>
</dbReference>
<dbReference type="EMBL" id="WHLY01000002">
    <property type="protein sequence ID" value="MPR33201.1"/>
    <property type="molecule type" value="Genomic_DNA"/>
</dbReference>
<evidence type="ECO:0000313" key="9">
    <source>
        <dbReference type="Proteomes" id="UP000479293"/>
    </source>
</evidence>
<dbReference type="EC" id="1.1.1.133" evidence="3 6"/>
<dbReference type="GO" id="GO:0008831">
    <property type="term" value="F:dTDP-4-dehydrorhamnose reductase activity"/>
    <property type="evidence" value="ECO:0007669"/>
    <property type="project" value="UniProtKB-EC"/>
</dbReference>
<dbReference type="RefSeq" id="WP_152758266.1">
    <property type="nucleotide sequence ID" value="NZ_WHLY01000002.1"/>
</dbReference>
<dbReference type="InterPro" id="IPR029903">
    <property type="entry name" value="RmlD-like-bd"/>
</dbReference>
<evidence type="ECO:0000259" key="7">
    <source>
        <dbReference type="Pfam" id="PF04321"/>
    </source>
</evidence>
<comment type="pathway">
    <text evidence="1 6">Carbohydrate biosynthesis; dTDP-L-rhamnose biosynthesis.</text>
</comment>
<evidence type="ECO:0000313" key="8">
    <source>
        <dbReference type="EMBL" id="MPR33201.1"/>
    </source>
</evidence>
<dbReference type="Gene3D" id="3.40.50.720">
    <property type="entry name" value="NAD(P)-binding Rossmann-like Domain"/>
    <property type="match status" value="1"/>
</dbReference>
<comment type="function">
    <text evidence="6">Catalyzes the reduction of dTDP-6-deoxy-L-lyxo-4-hexulose to yield dTDP-L-rhamnose.</text>
</comment>
<gene>
    <name evidence="8" type="ORF">GBK04_07470</name>
</gene>
<evidence type="ECO:0000256" key="3">
    <source>
        <dbReference type="ARBA" id="ARBA00012929"/>
    </source>
</evidence>
<dbReference type="Pfam" id="PF04321">
    <property type="entry name" value="RmlD_sub_bind"/>
    <property type="match status" value="1"/>
</dbReference>
<keyword evidence="6" id="KW-0521">NADP</keyword>
<accession>A0A7C9BET6</accession>
<comment type="catalytic activity">
    <reaction evidence="5">
        <text>dTDP-beta-L-rhamnose + NADP(+) = dTDP-4-dehydro-beta-L-rhamnose + NADPH + H(+)</text>
        <dbReference type="Rhea" id="RHEA:21796"/>
        <dbReference type="ChEBI" id="CHEBI:15378"/>
        <dbReference type="ChEBI" id="CHEBI:57510"/>
        <dbReference type="ChEBI" id="CHEBI:57783"/>
        <dbReference type="ChEBI" id="CHEBI:58349"/>
        <dbReference type="ChEBI" id="CHEBI:62830"/>
        <dbReference type="EC" id="1.1.1.133"/>
    </reaction>
</comment>
<evidence type="ECO:0000256" key="1">
    <source>
        <dbReference type="ARBA" id="ARBA00004781"/>
    </source>
</evidence>